<evidence type="ECO:0000259" key="2">
    <source>
        <dbReference type="Pfam" id="PF13581"/>
    </source>
</evidence>
<comment type="caution">
    <text evidence="3">The sequence shown here is derived from an EMBL/GenBank/DDBJ whole genome shotgun (WGS) entry which is preliminary data.</text>
</comment>
<organism evidence="3 4">
    <name type="scientific">Fimbriiglobus ruber</name>
    <dbReference type="NCBI Taxonomy" id="1908690"/>
    <lineage>
        <taxon>Bacteria</taxon>
        <taxon>Pseudomonadati</taxon>
        <taxon>Planctomycetota</taxon>
        <taxon>Planctomycetia</taxon>
        <taxon>Gemmatales</taxon>
        <taxon>Gemmataceae</taxon>
        <taxon>Fimbriiglobus</taxon>
    </lineage>
</organism>
<gene>
    <name evidence="3" type="ORF">FRUB_06234</name>
</gene>
<dbReference type="InterPro" id="IPR036890">
    <property type="entry name" value="HATPase_C_sf"/>
</dbReference>
<keyword evidence="1" id="KW-0723">Serine/threonine-protein kinase</keyword>
<protein>
    <submittedName>
        <fullName evidence="3">Serine-protein kinase RsbW</fullName>
    </submittedName>
</protein>
<dbReference type="Proteomes" id="UP000214646">
    <property type="component" value="Unassembled WGS sequence"/>
</dbReference>
<evidence type="ECO:0000256" key="1">
    <source>
        <dbReference type="ARBA" id="ARBA00022527"/>
    </source>
</evidence>
<evidence type="ECO:0000313" key="3">
    <source>
        <dbReference type="EMBL" id="OWK39152.1"/>
    </source>
</evidence>
<keyword evidence="3" id="KW-0808">Transferase</keyword>
<dbReference type="InterPro" id="IPR050267">
    <property type="entry name" value="Anti-sigma-factor_SerPK"/>
</dbReference>
<name>A0A225DCE1_9BACT</name>
<dbReference type="Gene3D" id="3.30.565.10">
    <property type="entry name" value="Histidine kinase-like ATPase, C-terminal domain"/>
    <property type="match status" value="1"/>
</dbReference>
<sequence length="140" mass="15675">MAEPHIAAEITIPSDLAEARRVQEEIEDALQSARYGDRDIFSIKLALEEALVNAIKHGNQLDPDRRVFVVYTVTTERFDIKITDEGPGFNPADVPDPTAPENLERPCGRGLLLIRNFMTSVEYHGRGNVVTMTKVRIISE</sequence>
<dbReference type="OrthoDB" id="9792240at2"/>
<dbReference type="AlphaFoldDB" id="A0A225DCE1"/>
<dbReference type="InterPro" id="IPR003594">
    <property type="entry name" value="HATPase_dom"/>
</dbReference>
<dbReference type="SUPFAM" id="SSF55874">
    <property type="entry name" value="ATPase domain of HSP90 chaperone/DNA topoisomerase II/histidine kinase"/>
    <property type="match status" value="1"/>
</dbReference>
<keyword evidence="3" id="KW-0418">Kinase</keyword>
<dbReference type="GO" id="GO:0004674">
    <property type="term" value="F:protein serine/threonine kinase activity"/>
    <property type="evidence" value="ECO:0007669"/>
    <property type="project" value="UniProtKB-KW"/>
</dbReference>
<evidence type="ECO:0000313" key="4">
    <source>
        <dbReference type="Proteomes" id="UP000214646"/>
    </source>
</evidence>
<dbReference type="PANTHER" id="PTHR35526">
    <property type="entry name" value="ANTI-SIGMA-F FACTOR RSBW-RELATED"/>
    <property type="match status" value="1"/>
</dbReference>
<feature type="domain" description="Histidine kinase/HSP90-like ATPase" evidence="2">
    <location>
        <begin position="12"/>
        <end position="134"/>
    </location>
</feature>
<keyword evidence="4" id="KW-1185">Reference proteome</keyword>
<dbReference type="CDD" id="cd16936">
    <property type="entry name" value="HATPase_RsbW-like"/>
    <property type="match status" value="1"/>
</dbReference>
<accession>A0A225DCE1</accession>
<reference evidence="4" key="1">
    <citation type="submission" date="2017-06" db="EMBL/GenBank/DDBJ databases">
        <title>Genome analysis of Fimbriiglobus ruber SP5, the first member of the order Planctomycetales with confirmed chitinolytic capability.</title>
        <authorList>
            <person name="Ravin N.V."/>
            <person name="Rakitin A.L."/>
            <person name="Ivanova A.A."/>
            <person name="Beletsky A.V."/>
            <person name="Kulichevskaya I.S."/>
            <person name="Mardanov A.V."/>
            <person name="Dedysh S.N."/>
        </authorList>
    </citation>
    <scope>NUCLEOTIDE SEQUENCE [LARGE SCALE GENOMIC DNA]</scope>
    <source>
        <strain evidence="4">SP5</strain>
    </source>
</reference>
<dbReference type="EMBL" id="NIDE01000011">
    <property type="protein sequence ID" value="OWK39152.1"/>
    <property type="molecule type" value="Genomic_DNA"/>
</dbReference>
<proteinExistence type="predicted"/>
<dbReference type="Pfam" id="PF13581">
    <property type="entry name" value="HATPase_c_2"/>
    <property type="match status" value="1"/>
</dbReference>
<dbReference type="RefSeq" id="WP_088257113.1">
    <property type="nucleotide sequence ID" value="NZ_NIDE01000011.1"/>
</dbReference>
<dbReference type="PANTHER" id="PTHR35526:SF3">
    <property type="entry name" value="ANTI-SIGMA-F FACTOR RSBW"/>
    <property type="match status" value="1"/>
</dbReference>